<sequence length="573" mass="63307">MVEAYSLAMSMIASTTLPPPTINSLGPSQRARLLRSTRKLEDLLGAIPQVVEPDLPSRNATLHEKSKSQNLYVSNLTTSPVLPSINSAECPESSGLVPAAFRSSQITVARKHKSVPLPRPLLLHPNNVSAVTKPNVRIEHSDSAQVLTLPPPAFATPSPLSPLFASEDEPMSPTQIPQEKVRRKRMAKLTRTLGENIPTEFILPHDRLKLIQHQRSPSEPSARSLWPDWERKESEAMFVVTNNTTLPPPTVNFLGPSQRARLLKSTRKLENLLGATPQVEESAVLPSATTISTRIAFPVSSADSPESLEQVSTSLRLSQNELAEKHSKHRSVHLPRPLVLRHNNASAVTKLNVRIEHPSSTDSVQVLTLPHTAIVTPSPLSPLFATEDEPMSPMDVPQEKIRRMRMAKLTRTLGENIPTEFILRHDHLKLSQHQRSPSEPSPRSLWPDWRKKESEGTTALHSLSKGRPQTASVVDNDRTVTHTTAVPSHRSKPAIIRKLRRRPMSVGPEVVLSSTLFTATSSSLEGPSSPVNPSDSETTEDNDVDVIGSDWRGEWNIKDAQERAMALRNLRGH</sequence>
<evidence type="ECO:0000313" key="3">
    <source>
        <dbReference type="Proteomes" id="UP000054549"/>
    </source>
</evidence>
<feature type="region of interest" description="Disordered" evidence="1">
    <location>
        <begin position="520"/>
        <end position="543"/>
    </location>
</feature>
<protein>
    <submittedName>
        <fullName evidence="2">Uncharacterized protein</fullName>
    </submittedName>
</protein>
<name>A0A0C2S0S5_AMAMK</name>
<dbReference type="EMBL" id="KN818436">
    <property type="protein sequence ID" value="KIL56235.1"/>
    <property type="molecule type" value="Genomic_DNA"/>
</dbReference>
<dbReference type="InParanoid" id="A0A0C2S0S5"/>
<evidence type="ECO:0000256" key="1">
    <source>
        <dbReference type="SAM" id="MobiDB-lite"/>
    </source>
</evidence>
<reference evidence="2 3" key="1">
    <citation type="submission" date="2014-04" db="EMBL/GenBank/DDBJ databases">
        <title>Evolutionary Origins and Diversification of the Mycorrhizal Mutualists.</title>
        <authorList>
            <consortium name="DOE Joint Genome Institute"/>
            <consortium name="Mycorrhizal Genomics Consortium"/>
            <person name="Kohler A."/>
            <person name="Kuo A."/>
            <person name="Nagy L.G."/>
            <person name="Floudas D."/>
            <person name="Copeland A."/>
            <person name="Barry K.W."/>
            <person name="Cichocki N."/>
            <person name="Veneault-Fourrey C."/>
            <person name="LaButti K."/>
            <person name="Lindquist E.A."/>
            <person name="Lipzen A."/>
            <person name="Lundell T."/>
            <person name="Morin E."/>
            <person name="Murat C."/>
            <person name="Riley R."/>
            <person name="Ohm R."/>
            <person name="Sun H."/>
            <person name="Tunlid A."/>
            <person name="Henrissat B."/>
            <person name="Grigoriev I.V."/>
            <person name="Hibbett D.S."/>
            <person name="Martin F."/>
        </authorList>
    </citation>
    <scope>NUCLEOTIDE SEQUENCE [LARGE SCALE GENOMIC DNA]</scope>
    <source>
        <strain evidence="2 3">Koide BX008</strain>
    </source>
</reference>
<dbReference type="HOGENOM" id="CLU_475616_0_0_1"/>
<organism evidence="2 3">
    <name type="scientific">Amanita muscaria (strain Koide BX008)</name>
    <dbReference type="NCBI Taxonomy" id="946122"/>
    <lineage>
        <taxon>Eukaryota</taxon>
        <taxon>Fungi</taxon>
        <taxon>Dikarya</taxon>
        <taxon>Basidiomycota</taxon>
        <taxon>Agaricomycotina</taxon>
        <taxon>Agaricomycetes</taxon>
        <taxon>Agaricomycetidae</taxon>
        <taxon>Agaricales</taxon>
        <taxon>Pluteineae</taxon>
        <taxon>Amanitaceae</taxon>
        <taxon>Amanita</taxon>
    </lineage>
</organism>
<gene>
    <name evidence="2" type="ORF">M378DRAFT_182015</name>
</gene>
<feature type="compositionally biased region" description="Polar residues" evidence="1">
    <location>
        <begin position="456"/>
        <end position="472"/>
    </location>
</feature>
<proteinExistence type="predicted"/>
<evidence type="ECO:0000313" key="2">
    <source>
        <dbReference type="EMBL" id="KIL56235.1"/>
    </source>
</evidence>
<dbReference type="AlphaFoldDB" id="A0A0C2S0S5"/>
<feature type="region of interest" description="Disordered" evidence="1">
    <location>
        <begin position="430"/>
        <end position="472"/>
    </location>
</feature>
<dbReference type="OrthoDB" id="3034829at2759"/>
<keyword evidence="3" id="KW-1185">Reference proteome</keyword>
<feature type="compositionally biased region" description="Polar residues" evidence="1">
    <location>
        <begin position="525"/>
        <end position="536"/>
    </location>
</feature>
<accession>A0A0C2S0S5</accession>
<feature type="region of interest" description="Disordered" evidence="1">
    <location>
        <begin position="163"/>
        <end position="182"/>
    </location>
</feature>
<dbReference type="Proteomes" id="UP000054549">
    <property type="component" value="Unassembled WGS sequence"/>
</dbReference>